<dbReference type="InterPro" id="IPR000620">
    <property type="entry name" value="EamA_dom"/>
</dbReference>
<name>A0A411YJ91_9ACTN</name>
<keyword evidence="3" id="KW-0812">Transmembrane</keyword>
<feature type="transmembrane region" description="Helical" evidence="3">
    <location>
        <begin position="300"/>
        <end position="321"/>
    </location>
</feature>
<dbReference type="EMBL" id="CP036402">
    <property type="protein sequence ID" value="QBI21221.1"/>
    <property type="molecule type" value="Genomic_DNA"/>
</dbReference>
<feature type="domain" description="EamA" evidence="4">
    <location>
        <begin position="51"/>
        <end position="175"/>
    </location>
</feature>
<evidence type="ECO:0000256" key="2">
    <source>
        <dbReference type="SAM" id="MobiDB-lite"/>
    </source>
</evidence>
<dbReference type="KEGG" id="erz:ER308_17700"/>
<dbReference type="PANTHER" id="PTHR22911">
    <property type="entry name" value="ACYL-MALONYL CONDENSING ENZYME-RELATED"/>
    <property type="match status" value="1"/>
</dbReference>
<evidence type="ECO:0000313" key="6">
    <source>
        <dbReference type="Proteomes" id="UP000291469"/>
    </source>
</evidence>
<sequence length="362" mass="36168">MSTGDPRPGPDRSGGSCSGPEHPGGSRPVGGARRRPLAAFLPAAVVPIGLVVGIIAVSTSAILIRLADAPALAVAFWRAALGAVALAPAAALAWSRLPRLDRRQVAQLAASGVLLAVHFALFIGSLDHTTVASATLFAVMSPLFVGIGQAVFLREPPGRRGWQGIAIALAGALVVGLDGLLAEPVAPGASRVMGDVMAFASAAAIAGYLLIGRSARVRLPVSAYASAVYGVAAVVLLPASLLTGASLGLGGLRVGGVEPFAGTGDPYTAATWWAIVAIVVGPQLLGHTVFNALLSRVPPVVVSVAVLAEPVGAGVLALLIFGEVPGWLVVAGAPLLLAGVWRATRAEAEPPEGLGSADVGST</sequence>
<evidence type="ECO:0000256" key="1">
    <source>
        <dbReference type="ARBA" id="ARBA00007362"/>
    </source>
</evidence>
<feature type="compositionally biased region" description="Low complexity" evidence="2">
    <location>
        <begin position="1"/>
        <end position="20"/>
    </location>
</feature>
<dbReference type="Proteomes" id="UP000291469">
    <property type="component" value="Chromosome"/>
</dbReference>
<feature type="domain" description="EamA" evidence="4">
    <location>
        <begin position="193"/>
        <end position="341"/>
    </location>
</feature>
<protein>
    <submittedName>
        <fullName evidence="5">DMT family transporter</fullName>
    </submittedName>
</protein>
<organism evidence="5 6">
    <name type="scientific">Egibacter rhizosphaerae</name>
    <dbReference type="NCBI Taxonomy" id="1670831"/>
    <lineage>
        <taxon>Bacteria</taxon>
        <taxon>Bacillati</taxon>
        <taxon>Actinomycetota</taxon>
        <taxon>Nitriliruptoria</taxon>
        <taxon>Egibacterales</taxon>
        <taxon>Egibacteraceae</taxon>
        <taxon>Egibacter</taxon>
    </lineage>
</organism>
<feature type="transmembrane region" description="Helical" evidence="3">
    <location>
        <begin position="327"/>
        <end position="344"/>
    </location>
</feature>
<keyword evidence="3" id="KW-1133">Transmembrane helix</keyword>
<feature type="transmembrane region" description="Helical" evidence="3">
    <location>
        <begin position="223"/>
        <end position="250"/>
    </location>
</feature>
<dbReference type="Pfam" id="PF00892">
    <property type="entry name" value="EamA"/>
    <property type="match status" value="2"/>
</dbReference>
<dbReference type="OrthoDB" id="5242788at2"/>
<feature type="transmembrane region" description="Helical" evidence="3">
    <location>
        <begin position="75"/>
        <end position="94"/>
    </location>
</feature>
<dbReference type="AlphaFoldDB" id="A0A411YJ91"/>
<feature type="transmembrane region" description="Helical" evidence="3">
    <location>
        <begin position="132"/>
        <end position="153"/>
    </location>
</feature>
<dbReference type="InterPro" id="IPR037185">
    <property type="entry name" value="EmrE-like"/>
</dbReference>
<feature type="transmembrane region" description="Helical" evidence="3">
    <location>
        <begin position="106"/>
        <end position="126"/>
    </location>
</feature>
<accession>A0A411YJ91</accession>
<evidence type="ECO:0000313" key="5">
    <source>
        <dbReference type="EMBL" id="QBI21221.1"/>
    </source>
</evidence>
<dbReference type="PANTHER" id="PTHR22911:SF76">
    <property type="entry name" value="EAMA DOMAIN-CONTAINING PROTEIN"/>
    <property type="match status" value="1"/>
</dbReference>
<dbReference type="GO" id="GO:0016020">
    <property type="term" value="C:membrane"/>
    <property type="evidence" value="ECO:0007669"/>
    <property type="project" value="InterPro"/>
</dbReference>
<feature type="transmembrane region" description="Helical" evidence="3">
    <location>
        <begin position="270"/>
        <end position="293"/>
    </location>
</feature>
<proteinExistence type="inferred from homology"/>
<dbReference type="SUPFAM" id="SSF103481">
    <property type="entry name" value="Multidrug resistance efflux transporter EmrE"/>
    <property type="match status" value="2"/>
</dbReference>
<reference evidence="5 6" key="1">
    <citation type="submission" date="2019-01" db="EMBL/GenBank/DDBJ databases">
        <title>Egibacter rhizosphaerae EGI 80759T.</title>
        <authorList>
            <person name="Chen D.-D."/>
            <person name="Tian Y."/>
            <person name="Jiao J.-Y."/>
            <person name="Zhang X.-T."/>
            <person name="Zhang Y.-G."/>
            <person name="Zhang Y."/>
            <person name="Xiao M."/>
            <person name="Shu W.-S."/>
            <person name="Li W.-J."/>
        </authorList>
    </citation>
    <scope>NUCLEOTIDE SEQUENCE [LARGE SCALE GENOMIC DNA]</scope>
    <source>
        <strain evidence="5 6">EGI 80759</strain>
    </source>
</reference>
<gene>
    <name evidence="5" type="ORF">ER308_17700</name>
</gene>
<keyword evidence="6" id="KW-1185">Reference proteome</keyword>
<keyword evidence="3" id="KW-0472">Membrane</keyword>
<evidence type="ECO:0000256" key="3">
    <source>
        <dbReference type="SAM" id="Phobius"/>
    </source>
</evidence>
<feature type="transmembrane region" description="Helical" evidence="3">
    <location>
        <begin position="192"/>
        <end position="211"/>
    </location>
</feature>
<evidence type="ECO:0000259" key="4">
    <source>
        <dbReference type="Pfam" id="PF00892"/>
    </source>
</evidence>
<comment type="similarity">
    <text evidence="1">Belongs to the EamA transporter family.</text>
</comment>
<feature type="transmembrane region" description="Helical" evidence="3">
    <location>
        <begin position="37"/>
        <end position="63"/>
    </location>
</feature>
<feature type="region of interest" description="Disordered" evidence="2">
    <location>
        <begin position="1"/>
        <end position="31"/>
    </location>
</feature>
<feature type="transmembrane region" description="Helical" evidence="3">
    <location>
        <begin position="165"/>
        <end position="186"/>
    </location>
</feature>